<dbReference type="InterPro" id="IPR027437">
    <property type="entry name" value="Rbsml_uS13_C"/>
</dbReference>
<keyword evidence="7" id="KW-0820">tRNA-binding</keyword>
<keyword evidence="3 7" id="KW-0694">RNA-binding</keyword>
<comment type="function">
    <text evidence="7">Located at the top of the head of the 30S subunit, it contacts several helices of the 16S rRNA. In the 70S ribosome it contacts the 23S rRNA (bridge B1a) and protein L5 of the 50S subunit (bridge B1b), connecting the 2 subunits; these bridges are implicated in subunit movement. Contacts the tRNAs in the A and P-sites.</text>
</comment>
<protein>
    <recommendedName>
        <fullName evidence="6 7">Small ribosomal subunit protein uS13</fullName>
    </recommendedName>
</protein>
<comment type="caution">
    <text evidence="10">The sequence shown here is derived from an EMBL/GenBank/DDBJ whole genome shotgun (WGS) entry which is preliminary data.</text>
</comment>
<name>A0ABW4KZF7_9MICO</name>
<dbReference type="InterPro" id="IPR018269">
    <property type="entry name" value="Ribosomal_uS13_CS"/>
</dbReference>
<dbReference type="InterPro" id="IPR010979">
    <property type="entry name" value="Ribosomal_uS13-like_H2TH"/>
</dbReference>
<evidence type="ECO:0000256" key="2">
    <source>
        <dbReference type="ARBA" id="ARBA00022730"/>
    </source>
</evidence>
<dbReference type="InterPro" id="IPR019980">
    <property type="entry name" value="Ribosomal_uS13_bac-type"/>
</dbReference>
<proteinExistence type="inferred from homology"/>
<keyword evidence="2 7" id="KW-0699">rRNA-binding</keyword>
<dbReference type="InterPro" id="IPR001892">
    <property type="entry name" value="Ribosomal_uS13"/>
</dbReference>
<gene>
    <name evidence="7 10" type="primary">rpsM</name>
    <name evidence="10" type="ORF">ACFSE6_01830</name>
</gene>
<dbReference type="RefSeq" id="WP_388001989.1">
    <property type="nucleotide sequence ID" value="NZ_JBHUEE010000001.1"/>
</dbReference>
<keyword evidence="5 7" id="KW-0687">Ribonucleoprotein</keyword>
<dbReference type="PANTHER" id="PTHR10871">
    <property type="entry name" value="30S RIBOSOMAL PROTEIN S13/40S RIBOSOMAL PROTEIN S18"/>
    <property type="match status" value="1"/>
</dbReference>
<dbReference type="Gene3D" id="4.10.910.10">
    <property type="entry name" value="30s ribosomal protein s13, domain 2"/>
    <property type="match status" value="1"/>
</dbReference>
<evidence type="ECO:0000313" key="11">
    <source>
        <dbReference type="Proteomes" id="UP001597277"/>
    </source>
</evidence>
<dbReference type="GO" id="GO:0005840">
    <property type="term" value="C:ribosome"/>
    <property type="evidence" value="ECO:0007669"/>
    <property type="project" value="UniProtKB-KW"/>
</dbReference>
<evidence type="ECO:0000256" key="1">
    <source>
        <dbReference type="ARBA" id="ARBA00008080"/>
    </source>
</evidence>
<accession>A0ABW4KZF7</accession>
<comment type="subunit">
    <text evidence="7">Part of the 30S ribosomal subunit. Forms a loose heterodimer with protein S19. Forms two bridges to the 50S subunit in the 70S ribosome.</text>
</comment>
<sequence>MARLSGVDLPREKRLEVALTYIYGVGRTRAAEALEATGVSPDLRVKDMSDDDLVKLRDYIEGNYQVEGDLRREVAADIRRKVEIGCYQGLRHRRGLPVHGQRTKTNARSRKGPKRTVAGKKKAGKK</sequence>
<dbReference type="NCBIfam" id="TIGR03631">
    <property type="entry name" value="uS13_bact"/>
    <property type="match status" value="1"/>
</dbReference>
<dbReference type="HAMAP" id="MF_01315">
    <property type="entry name" value="Ribosomal_uS13"/>
    <property type="match status" value="1"/>
</dbReference>
<evidence type="ECO:0000256" key="5">
    <source>
        <dbReference type="ARBA" id="ARBA00023274"/>
    </source>
</evidence>
<dbReference type="Proteomes" id="UP001597277">
    <property type="component" value="Unassembled WGS sequence"/>
</dbReference>
<dbReference type="SUPFAM" id="SSF46946">
    <property type="entry name" value="S13-like H2TH domain"/>
    <property type="match status" value="1"/>
</dbReference>
<dbReference type="EMBL" id="JBHUEE010000001">
    <property type="protein sequence ID" value="MFD1716558.1"/>
    <property type="molecule type" value="Genomic_DNA"/>
</dbReference>
<evidence type="ECO:0000256" key="4">
    <source>
        <dbReference type="ARBA" id="ARBA00022980"/>
    </source>
</evidence>
<dbReference type="PIRSF" id="PIRSF002134">
    <property type="entry name" value="Ribosomal_S13"/>
    <property type="match status" value="1"/>
</dbReference>
<evidence type="ECO:0000256" key="3">
    <source>
        <dbReference type="ARBA" id="ARBA00022884"/>
    </source>
</evidence>
<dbReference type="Pfam" id="PF00416">
    <property type="entry name" value="Ribosomal_S13"/>
    <property type="match status" value="1"/>
</dbReference>
<dbReference type="PROSITE" id="PS50159">
    <property type="entry name" value="RIBOSOMAL_S13_2"/>
    <property type="match status" value="1"/>
</dbReference>
<keyword evidence="4 7" id="KW-0689">Ribosomal protein</keyword>
<comment type="similarity">
    <text evidence="1 7 8">Belongs to the universal ribosomal protein uS13 family.</text>
</comment>
<evidence type="ECO:0000256" key="7">
    <source>
        <dbReference type="HAMAP-Rule" id="MF_01315"/>
    </source>
</evidence>
<dbReference type="PROSITE" id="PS00646">
    <property type="entry name" value="RIBOSOMAL_S13_1"/>
    <property type="match status" value="1"/>
</dbReference>
<evidence type="ECO:0000256" key="6">
    <source>
        <dbReference type="ARBA" id="ARBA00035166"/>
    </source>
</evidence>
<evidence type="ECO:0000256" key="8">
    <source>
        <dbReference type="RuleBase" id="RU003830"/>
    </source>
</evidence>
<feature type="region of interest" description="Disordered" evidence="9">
    <location>
        <begin position="93"/>
        <end position="126"/>
    </location>
</feature>
<evidence type="ECO:0000313" key="10">
    <source>
        <dbReference type="EMBL" id="MFD1716558.1"/>
    </source>
</evidence>
<dbReference type="Gene3D" id="1.10.8.50">
    <property type="match status" value="1"/>
</dbReference>
<organism evidence="10 11">
    <name type="scientific">Georgenia deserti</name>
    <dbReference type="NCBI Taxonomy" id="2093781"/>
    <lineage>
        <taxon>Bacteria</taxon>
        <taxon>Bacillati</taxon>
        <taxon>Actinomycetota</taxon>
        <taxon>Actinomycetes</taxon>
        <taxon>Micrococcales</taxon>
        <taxon>Bogoriellaceae</taxon>
        <taxon>Georgenia</taxon>
    </lineage>
</organism>
<keyword evidence="11" id="KW-1185">Reference proteome</keyword>
<evidence type="ECO:0000256" key="9">
    <source>
        <dbReference type="SAM" id="MobiDB-lite"/>
    </source>
</evidence>
<dbReference type="PANTHER" id="PTHR10871:SF1">
    <property type="entry name" value="SMALL RIBOSOMAL SUBUNIT PROTEIN US13M"/>
    <property type="match status" value="1"/>
</dbReference>
<reference evidence="11" key="1">
    <citation type="journal article" date="2019" name="Int. J. Syst. Evol. Microbiol.">
        <title>The Global Catalogue of Microorganisms (GCM) 10K type strain sequencing project: providing services to taxonomists for standard genome sequencing and annotation.</title>
        <authorList>
            <consortium name="The Broad Institute Genomics Platform"/>
            <consortium name="The Broad Institute Genome Sequencing Center for Infectious Disease"/>
            <person name="Wu L."/>
            <person name="Ma J."/>
        </authorList>
    </citation>
    <scope>NUCLEOTIDE SEQUENCE [LARGE SCALE GENOMIC DNA]</scope>
    <source>
        <strain evidence="11">JCM 17130</strain>
    </source>
</reference>